<protein>
    <recommendedName>
        <fullName evidence="3">Pre-mRNA splicing Prp18-interacting factor</fullName>
    </recommendedName>
</protein>
<feature type="region of interest" description="Disordered" evidence="1">
    <location>
        <begin position="568"/>
        <end position="597"/>
    </location>
</feature>
<name>A0A6L2KF39_TANCI</name>
<accession>A0A6L2KF39</accession>
<dbReference type="EMBL" id="BKCJ010002148">
    <property type="protein sequence ID" value="GEU46605.1"/>
    <property type="molecule type" value="Genomic_DNA"/>
</dbReference>
<gene>
    <name evidence="2" type="ORF">Tci_018583</name>
</gene>
<evidence type="ECO:0008006" key="3">
    <source>
        <dbReference type="Google" id="ProtNLM"/>
    </source>
</evidence>
<proteinExistence type="predicted"/>
<organism evidence="2">
    <name type="scientific">Tanacetum cinerariifolium</name>
    <name type="common">Dalmatian daisy</name>
    <name type="synonym">Chrysanthemum cinerariifolium</name>
    <dbReference type="NCBI Taxonomy" id="118510"/>
    <lineage>
        <taxon>Eukaryota</taxon>
        <taxon>Viridiplantae</taxon>
        <taxon>Streptophyta</taxon>
        <taxon>Embryophyta</taxon>
        <taxon>Tracheophyta</taxon>
        <taxon>Spermatophyta</taxon>
        <taxon>Magnoliopsida</taxon>
        <taxon>eudicotyledons</taxon>
        <taxon>Gunneridae</taxon>
        <taxon>Pentapetalae</taxon>
        <taxon>asterids</taxon>
        <taxon>campanulids</taxon>
        <taxon>Asterales</taxon>
        <taxon>Asteraceae</taxon>
        <taxon>Asteroideae</taxon>
        <taxon>Anthemideae</taxon>
        <taxon>Anthemidinae</taxon>
        <taxon>Tanacetum</taxon>
    </lineage>
</organism>
<sequence length="641" mass="74022">MSSFNHQECLGCGQPYEGSLRGGFCWFCASNSEISFSNDPNLNSFNDSQNLSDYSPQPQYETYPCELSGNNSHYGYDCPPRFPFVYEQEPCYNQNFTENYYPYNLPSFRCCDNFEGPHESFQCQSMNQNFFEPNSCNEHNSSSFDQYQPLQSSVTQQLPQRSNENIKQEMANLIKNNRILLNNNIFSHQETKLLPQFFNDSRTIKQAIQQEQEEQAAQSFTPYWNFSMIDDEKVLQSRENFMKAIQTFLQKFNQDTNELFQKLLEDLKIIIEELSEYINSSSWNHPTFIDNDEDHSILYKEYLENYFNAVAPILPIEEPEYSLSMGYEHLSTTSETESNEVIESSVKNFVPIPSEYEVTSDDESGCDVPVKDESSLVFTTFSNPIFDDNDDFTSTDDESLSNEDVPMENFKSYSNPLFDDEEINSDEIDPHYFNAESDCVDSLSNHDTLIDSSLKFDYLEEFFGALMPTSIADEERIKREHEEYISLMEKLFIINSFPHPLENFHANTIIKTHPTSPILIEDSDSLMEEIDIFTGTDDLLPPGIESDDYDSEEEIHVLEELLVDDSIPFPENESSYSDHHDDPPFPRPPQEPPDVEFYFDFEPNSGEVISAVMNNIDELNEDECFDPGGEIDVFANVEDAD</sequence>
<comment type="caution">
    <text evidence="2">The sequence shown here is derived from an EMBL/GenBank/DDBJ whole genome shotgun (WGS) entry which is preliminary data.</text>
</comment>
<evidence type="ECO:0000256" key="1">
    <source>
        <dbReference type="SAM" id="MobiDB-lite"/>
    </source>
</evidence>
<evidence type="ECO:0000313" key="2">
    <source>
        <dbReference type="EMBL" id="GEU46605.1"/>
    </source>
</evidence>
<dbReference type="AlphaFoldDB" id="A0A6L2KF39"/>
<reference evidence="2" key="1">
    <citation type="journal article" date="2019" name="Sci. Rep.">
        <title>Draft genome of Tanacetum cinerariifolium, the natural source of mosquito coil.</title>
        <authorList>
            <person name="Yamashiro T."/>
            <person name="Shiraishi A."/>
            <person name="Satake H."/>
            <person name="Nakayama K."/>
        </authorList>
    </citation>
    <scope>NUCLEOTIDE SEQUENCE</scope>
</reference>